<evidence type="ECO:0000313" key="1">
    <source>
        <dbReference type="EMBL" id="SVB66661.1"/>
    </source>
</evidence>
<organism evidence="1">
    <name type="scientific">marine metagenome</name>
    <dbReference type="NCBI Taxonomy" id="408172"/>
    <lineage>
        <taxon>unclassified sequences</taxon>
        <taxon>metagenomes</taxon>
        <taxon>ecological metagenomes</taxon>
    </lineage>
</organism>
<gene>
    <name evidence="1" type="ORF">METZ01_LOCUS219515</name>
</gene>
<reference evidence="1" key="1">
    <citation type="submission" date="2018-05" db="EMBL/GenBank/DDBJ databases">
        <authorList>
            <person name="Lanie J.A."/>
            <person name="Ng W.-L."/>
            <person name="Kazmierczak K.M."/>
            <person name="Andrzejewski T.M."/>
            <person name="Davidsen T.M."/>
            <person name="Wayne K.J."/>
            <person name="Tettelin H."/>
            <person name="Glass J.I."/>
            <person name="Rusch D."/>
            <person name="Podicherti R."/>
            <person name="Tsui H.-C.T."/>
            <person name="Winkler M.E."/>
        </authorList>
    </citation>
    <scope>NUCLEOTIDE SEQUENCE</scope>
</reference>
<dbReference type="EMBL" id="UINC01051926">
    <property type="protein sequence ID" value="SVB66661.1"/>
    <property type="molecule type" value="Genomic_DNA"/>
</dbReference>
<name>A0A382FXK1_9ZZZZ</name>
<proteinExistence type="predicted"/>
<sequence length="80" mass="8633">MLKSRRVELAALDNDYEAMFDRGWTDGLPVVPPTESLVAGMLEGTTRDSDEVVALVPPNLAECTVEKVAINAVMAGCRPE</sequence>
<feature type="non-terminal residue" evidence="1">
    <location>
        <position position="80"/>
    </location>
</feature>
<dbReference type="AlphaFoldDB" id="A0A382FXK1"/>
<protein>
    <submittedName>
        <fullName evidence="1">Uncharacterized protein</fullName>
    </submittedName>
</protein>
<accession>A0A382FXK1</accession>